<dbReference type="PANTHER" id="PTHR23517">
    <property type="entry name" value="RESISTANCE PROTEIN MDTM, PUTATIVE-RELATED-RELATED"/>
    <property type="match status" value="1"/>
</dbReference>
<evidence type="ECO:0000256" key="1">
    <source>
        <dbReference type="ARBA" id="ARBA00004651"/>
    </source>
</evidence>
<evidence type="ECO:0000259" key="9">
    <source>
        <dbReference type="PROSITE" id="PS50850"/>
    </source>
</evidence>
<keyword evidence="11" id="KW-1185">Reference proteome</keyword>
<feature type="transmembrane region" description="Helical" evidence="8">
    <location>
        <begin position="54"/>
        <end position="82"/>
    </location>
</feature>
<dbReference type="Proteomes" id="UP000698059">
    <property type="component" value="Unassembled WGS sequence"/>
</dbReference>
<keyword evidence="3" id="KW-1003">Cell membrane</keyword>
<dbReference type="EMBL" id="JAFBBO010000001">
    <property type="protein sequence ID" value="MBM7480048.1"/>
    <property type="molecule type" value="Genomic_DNA"/>
</dbReference>
<accession>A0ABS2LIW7</accession>
<sequence length="432" mass="43844">MSAEHGTSAAKDGGETGRADGGGPRTPGPSGIFDRRLVGGVYVPTFVFEAGVSAIVPVVALSAISMGAGIALAGFVVALLGLGQIAGDVPAGAFAARFGDRRAMMTAAAASIVGLVACALAPNLWVLGAGVFCVGMTNAVFMLARQAYLTEVTPVLKRARALSTLAGTHRIGAFVGPFAAAAVLWAWDLPAVYWLAVGTSVVAGLVTALVPDVAAGSTAHRRSVAPVSFRTVLAANWRVFATLGIAVVMVGATRAARQVVLPLWSEHLGFSPATTSVIFGLSGAVDMLLFYPAGRVMDRWGRLWVAIPCMVVLGGAIVVLPLTTTVAGVAVVAMVMGFGNGIGSGILMTLGADVAPPDVRAQFLGIWRLFQDSGTALGPLVVSAGAALGSLAGGIVASGTVGLLGAVALARWVPRWSVHANRTTRRRAGIES</sequence>
<protein>
    <submittedName>
        <fullName evidence="10">MFS family permease</fullName>
    </submittedName>
</protein>
<organism evidence="10 11">
    <name type="scientific">Oerskovia jenensis</name>
    <dbReference type="NCBI Taxonomy" id="162169"/>
    <lineage>
        <taxon>Bacteria</taxon>
        <taxon>Bacillati</taxon>
        <taxon>Actinomycetota</taxon>
        <taxon>Actinomycetes</taxon>
        <taxon>Micrococcales</taxon>
        <taxon>Cellulomonadaceae</taxon>
        <taxon>Oerskovia</taxon>
    </lineage>
</organism>
<dbReference type="PROSITE" id="PS50850">
    <property type="entry name" value="MFS"/>
    <property type="match status" value="1"/>
</dbReference>
<dbReference type="InterPro" id="IPR011701">
    <property type="entry name" value="MFS"/>
</dbReference>
<feature type="transmembrane region" description="Helical" evidence="8">
    <location>
        <begin position="103"/>
        <end position="122"/>
    </location>
</feature>
<proteinExistence type="predicted"/>
<evidence type="ECO:0000256" key="4">
    <source>
        <dbReference type="ARBA" id="ARBA00022692"/>
    </source>
</evidence>
<evidence type="ECO:0000256" key="7">
    <source>
        <dbReference type="SAM" id="MobiDB-lite"/>
    </source>
</evidence>
<keyword evidence="4 8" id="KW-0812">Transmembrane</keyword>
<gene>
    <name evidence="10" type="ORF">JOD49_002968</name>
</gene>
<feature type="transmembrane region" description="Helical" evidence="8">
    <location>
        <begin position="235"/>
        <end position="256"/>
    </location>
</feature>
<keyword evidence="2" id="KW-0813">Transport</keyword>
<dbReference type="Pfam" id="PF07690">
    <property type="entry name" value="MFS_1"/>
    <property type="match status" value="1"/>
</dbReference>
<feature type="region of interest" description="Disordered" evidence="7">
    <location>
        <begin position="1"/>
        <end position="31"/>
    </location>
</feature>
<feature type="transmembrane region" description="Helical" evidence="8">
    <location>
        <begin position="268"/>
        <end position="291"/>
    </location>
</feature>
<feature type="transmembrane region" description="Helical" evidence="8">
    <location>
        <begin position="303"/>
        <end position="320"/>
    </location>
</feature>
<dbReference type="InterPro" id="IPR036259">
    <property type="entry name" value="MFS_trans_sf"/>
</dbReference>
<evidence type="ECO:0000256" key="5">
    <source>
        <dbReference type="ARBA" id="ARBA00022989"/>
    </source>
</evidence>
<evidence type="ECO:0000256" key="2">
    <source>
        <dbReference type="ARBA" id="ARBA00022448"/>
    </source>
</evidence>
<evidence type="ECO:0000256" key="3">
    <source>
        <dbReference type="ARBA" id="ARBA00022475"/>
    </source>
</evidence>
<feature type="transmembrane region" description="Helical" evidence="8">
    <location>
        <begin position="326"/>
        <end position="348"/>
    </location>
</feature>
<dbReference type="Gene3D" id="1.20.1250.20">
    <property type="entry name" value="MFS general substrate transporter like domains"/>
    <property type="match status" value="2"/>
</dbReference>
<dbReference type="CDD" id="cd17325">
    <property type="entry name" value="MFS_MdtG_SLC18_like"/>
    <property type="match status" value="1"/>
</dbReference>
<dbReference type="InterPro" id="IPR050171">
    <property type="entry name" value="MFS_Transporters"/>
</dbReference>
<evidence type="ECO:0000256" key="8">
    <source>
        <dbReference type="SAM" id="Phobius"/>
    </source>
</evidence>
<evidence type="ECO:0000313" key="10">
    <source>
        <dbReference type="EMBL" id="MBM7480048.1"/>
    </source>
</evidence>
<feature type="transmembrane region" description="Helical" evidence="8">
    <location>
        <begin position="394"/>
        <end position="413"/>
    </location>
</feature>
<feature type="transmembrane region" description="Helical" evidence="8">
    <location>
        <begin position="193"/>
        <end position="214"/>
    </location>
</feature>
<reference evidence="10 11" key="1">
    <citation type="submission" date="2021-01" db="EMBL/GenBank/DDBJ databases">
        <title>Sequencing the genomes of 1000 actinobacteria strains.</title>
        <authorList>
            <person name="Klenk H.-P."/>
        </authorList>
    </citation>
    <scope>NUCLEOTIDE SEQUENCE [LARGE SCALE GENOMIC DNA]</scope>
    <source>
        <strain evidence="10 11">DSM 46000</strain>
    </source>
</reference>
<dbReference type="InterPro" id="IPR020846">
    <property type="entry name" value="MFS_dom"/>
</dbReference>
<keyword evidence="5 8" id="KW-1133">Transmembrane helix</keyword>
<feature type="transmembrane region" description="Helical" evidence="8">
    <location>
        <begin position="169"/>
        <end position="187"/>
    </location>
</feature>
<dbReference type="RefSeq" id="WP_205307875.1">
    <property type="nucleotide sequence ID" value="NZ_BAAAVF010000007.1"/>
</dbReference>
<name>A0ABS2LIW7_9CELL</name>
<comment type="subcellular location">
    <subcellularLocation>
        <location evidence="1">Cell membrane</location>
        <topology evidence="1">Multi-pass membrane protein</topology>
    </subcellularLocation>
</comment>
<comment type="caution">
    <text evidence="10">The sequence shown here is derived from an EMBL/GenBank/DDBJ whole genome shotgun (WGS) entry which is preliminary data.</text>
</comment>
<dbReference type="PANTHER" id="PTHR23517:SF3">
    <property type="entry name" value="INTEGRAL MEMBRANE TRANSPORT PROTEIN"/>
    <property type="match status" value="1"/>
</dbReference>
<dbReference type="SUPFAM" id="SSF103473">
    <property type="entry name" value="MFS general substrate transporter"/>
    <property type="match status" value="1"/>
</dbReference>
<evidence type="ECO:0000256" key="6">
    <source>
        <dbReference type="ARBA" id="ARBA00023136"/>
    </source>
</evidence>
<evidence type="ECO:0000313" key="11">
    <source>
        <dbReference type="Proteomes" id="UP000698059"/>
    </source>
</evidence>
<keyword evidence="6 8" id="KW-0472">Membrane</keyword>
<feature type="domain" description="Major facilitator superfamily (MFS) profile" evidence="9">
    <location>
        <begin position="37"/>
        <end position="417"/>
    </location>
</feature>